<feature type="binding site" evidence="6">
    <location>
        <begin position="88"/>
        <end position="91"/>
    </location>
    <ligand>
        <name>substrate</name>
    </ligand>
</feature>
<evidence type="ECO:0000256" key="3">
    <source>
        <dbReference type="ARBA" id="ARBA00023152"/>
    </source>
</evidence>
<evidence type="ECO:0000256" key="2">
    <source>
        <dbReference type="ARBA" id="ARBA00006717"/>
    </source>
</evidence>
<evidence type="ECO:0000256" key="1">
    <source>
        <dbReference type="ARBA" id="ARBA00000380"/>
    </source>
</evidence>
<evidence type="ECO:0000256" key="6">
    <source>
        <dbReference type="PIRSR" id="PIRSR613078-2"/>
    </source>
</evidence>
<dbReference type="AlphaFoldDB" id="A0AAW1QY83"/>
<feature type="binding site" evidence="6">
    <location>
        <position position="99"/>
    </location>
    <ligand>
        <name>substrate</name>
    </ligand>
</feature>
<feature type="binding site" evidence="6">
    <location>
        <begin position="9"/>
        <end position="16"/>
    </location>
    <ligand>
        <name>substrate</name>
    </ligand>
</feature>
<accession>A0AAW1QY83</accession>
<keyword evidence="11" id="KW-1185">Reference proteome</keyword>
<comment type="caution">
    <text evidence="10">The sequence shown here is derived from an EMBL/GenBank/DDBJ whole genome shotgun (WGS) entry which is preliminary data.</text>
</comment>
<dbReference type="FunFam" id="3.40.50.1240:FF:000003">
    <property type="entry name" value="2,3-bisphosphoglycerate-dependent phosphoglycerate mutase"/>
    <property type="match status" value="1"/>
</dbReference>
<dbReference type="NCBIfam" id="TIGR01258">
    <property type="entry name" value="pgm_1"/>
    <property type="match status" value="1"/>
</dbReference>
<evidence type="ECO:0000313" key="11">
    <source>
        <dbReference type="Proteomes" id="UP001438707"/>
    </source>
</evidence>
<feature type="active site" description="Tele-phosphohistidine intermediate" evidence="5">
    <location>
        <position position="10"/>
    </location>
</feature>
<feature type="binding site" evidence="6">
    <location>
        <begin position="184"/>
        <end position="185"/>
    </location>
    <ligand>
        <name>substrate</name>
    </ligand>
</feature>
<dbReference type="HAMAP" id="MF_01039">
    <property type="entry name" value="PGAM_GpmA"/>
    <property type="match status" value="1"/>
</dbReference>
<dbReference type="Proteomes" id="UP001438707">
    <property type="component" value="Unassembled WGS sequence"/>
</dbReference>
<feature type="binding site" evidence="6">
    <location>
        <position position="61"/>
    </location>
    <ligand>
        <name>substrate</name>
    </ligand>
</feature>
<comment type="similarity">
    <text evidence="2 8">Belongs to the phosphoglycerate mutase family. BPG-dependent PGAM subfamily.</text>
</comment>
<dbReference type="SUPFAM" id="SSF53254">
    <property type="entry name" value="Phosphoglycerate mutase-like"/>
    <property type="match status" value="1"/>
</dbReference>
<reference evidence="10 11" key="1">
    <citation type="journal article" date="2024" name="Nat. Commun.">
        <title>Phylogenomics reveals the evolutionary origins of lichenization in chlorophyte algae.</title>
        <authorList>
            <person name="Puginier C."/>
            <person name="Libourel C."/>
            <person name="Otte J."/>
            <person name="Skaloud P."/>
            <person name="Haon M."/>
            <person name="Grisel S."/>
            <person name="Petersen M."/>
            <person name="Berrin J.G."/>
            <person name="Delaux P.M."/>
            <person name="Dal Grande F."/>
            <person name="Keller J."/>
        </authorList>
    </citation>
    <scope>NUCLEOTIDE SEQUENCE [LARGE SCALE GENOMIC DNA]</scope>
    <source>
        <strain evidence="10 11">SAG 2145</strain>
    </source>
</reference>
<feature type="region of interest" description="Disordered" evidence="9">
    <location>
        <begin position="117"/>
        <end position="136"/>
    </location>
</feature>
<proteinExistence type="inferred from homology"/>
<evidence type="ECO:0000256" key="8">
    <source>
        <dbReference type="RuleBase" id="RU004511"/>
    </source>
</evidence>
<evidence type="ECO:0000256" key="7">
    <source>
        <dbReference type="PIRSR" id="PIRSR613078-3"/>
    </source>
</evidence>
<evidence type="ECO:0000256" key="4">
    <source>
        <dbReference type="ARBA" id="ARBA00023235"/>
    </source>
</evidence>
<sequence length="393" mass="43068">MGYTIALIRHGESVWNVANIFTGWTDVDLTEVGIREATLGGRLLRTQGFEFDLAYTSVLRRAIKTCNTILDQLDQLWIPVTKDWRLNERHYGDLQGKNKAETAQKYGDEQVHVWRRSYDTPPATMSEDDPRSDRKDRRYAALETSQVPLTESLKETVARFLPYWKETIAPVVKSGKRVLIAAHGNSLRALVKYLDNISDAEIPGLEIPTGVPLIYELDDDLKPIKHYYIGEKSAVQKKLGFLGDAPEAERLAKAFTGAKLFNLKHLSYLAEGGSDAFKKLGIESAADSDAIAAAADVLFVFGSAEEVSSRLKDFSSQLGGDKIVVPVLSSGTFSAEGVKNKVVVATPKDGLKPGPKPTDLWTPVSLAHVGSAAEKDVAIVKTLFEACGFPVSS</sequence>
<dbReference type="PROSITE" id="PS00175">
    <property type="entry name" value="PG_MUTASE"/>
    <property type="match status" value="1"/>
</dbReference>
<dbReference type="SMART" id="SM00855">
    <property type="entry name" value="PGAM"/>
    <property type="match status" value="1"/>
</dbReference>
<protein>
    <recommendedName>
        <fullName evidence="8">Phosphoglycerate mutase</fullName>
        <ecNumber evidence="8">5.4.2.11</ecNumber>
    </recommendedName>
</protein>
<dbReference type="InterPro" id="IPR029033">
    <property type="entry name" value="His_PPase_superfam"/>
</dbReference>
<evidence type="ECO:0000256" key="9">
    <source>
        <dbReference type="SAM" id="MobiDB-lite"/>
    </source>
</evidence>
<evidence type="ECO:0000256" key="5">
    <source>
        <dbReference type="PIRSR" id="PIRSR613078-1"/>
    </source>
</evidence>
<organism evidence="10 11">
    <name type="scientific">Apatococcus lobatus</name>
    <dbReference type="NCBI Taxonomy" id="904363"/>
    <lineage>
        <taxon>Eukaryota</taxon>
        <taxon>Viridiplantae</taxon>
        <taxon>Chlorophyta</taxon>
        <taxon>core chlorophytes</taxon>
        <taxon>Trebouxiophyceae</taxon>
        <taxon>Chlorellales</taxon>
        <taxon>Chlorellaceae</taxon>
        <taxon>Apatococcus</taxon>
    </lineage>
</organism>
<dbReference type="InterPro" id="IPR005952">
    <property type="entry name" value="Phosphogly_mut1"/>
</dbReference>
<gene>
    <name evidence="10" type="ORF">WJX74_000123</name>
</gene>
<comment type="catalytic activity">
    <reaction evidence="1 8">
        <text>(2R)-2-phosphoglycerate = (2R)-3-phosphoglycerate</text>
        <dbReference type="Rhea" id="RHEA:15901"/>
        <dbReference type="ChEBI" id="CHEBI:58272"/>
        <dbReference type="ChEBI" id="CHEBI:58289"/>
        <dbReference type="EC" id="5.4.2.11"/>
    </reaction>
</comment>
<dbReference type="InterPro" id="IPR001345">
    <property type="entry name" value="PG/BPGM_mutase_AS"/>
</dbReference>
<dbReference type="GO" id="GO:0006096">
    <property type="term" value="P:glycolytic process"/>
    <property type="evidence" value="ECO:0007669"/>
    <property type="project" value="UniProtKB-KW"/>
</dbReference>
<dbReference type="Gene3D" id="3.40.50.1240">
    <property type="entry name" value="Phosphoglycerate mutase-like"/>
    <property type="match status" value="1"/>
</dbReference>
<name>A0AAW1QY83_9CHLO</name>
<dbReference type="InterPro" id="IPR013078">
    <property type="entry name" value="His_Pase_superF_clade-1"/>
</dbReference>
<dbReference type="GO" id="GO:0004619">
    <property type="term" value="F:phosphoglycerate mutase activity"/>
    <property type="evidence" value="ECO:0007669"/>
    <property type="project" value="UniProtKB-EC"/>
</dbReference>
<dbReference type="EMBL" id="JALJOS010000020">
    <property type="protein sequence ID" value="KAK9826518.1"/>
    <property type="molecule type" value="Genomic_DNA"/>
</dbReference>
<dbReference type="NCBIfam" id="NF010713">
    <property type="entry name" value="PRK14115.1"/>
    <property type="match status" value="1"/>
</dbReference>
<keyword evidence="3 8" id="KW-0324">Glycolysis</keyword>
<dbReference type="Pfam" id="PF00300">
    <property type="entry name" value="His_Phos_1"/>
    <property type="match status" value="1"/>
</dbReference>
<dbReference type="CDD" id="cd07067">
    <property type="entry name" value="HP_PGM_like"/>
    <property type="match status" value="1"/>
</dbReference>
<feature type="active site" description="Proton donor/acceptor" evidence="5">
    <location>
        <position position="88"/>
    </location>
</feature>
<dbReference type="PANTHER" id="PTHR11931">
    <property type="entry name" value="PHOSPHOGLYCERATE MUTASE"/>
    <property type="match status" value="1"/>
</dbReference>
<keyword evidence="4 8" id="KW-0413">Isomerase</keyword>
<feature type="binding site" evidence="6">
    <location>
        <begin position="115"/>
        <end position="116"/>
    </location>
    <ligand>
        <name>substrate</name>
    </ligand>
</feature>
<feature type="site" description="Transition state stabilizer" evidence="7">
    <location>
        <position position="183"/>
    </location>
</feature>
<dbReference type="EC" id="5.4.2.11" evidence="8"/>
<feature type="binding site" evidence="6">
    <location>
        <begin position="22"/>
        <end position="23"/>
    </location>
    <ligand>
        <name>substrate</name>
    </ligand>
</feature>
<evidence type="ECO:0000313" key="10">
    <source>
        <dbReference type="EMBL" id="KAK9826518.1"/>
    </source>
</evidence>